<dbReference type="GO" id="GO:0044550">
    <property type="term" value="P:secondary metabolite biosynthetic process"/>
    <property type="evidence" value="ECO:0007669"/>
    <property type="project" value="TreeGrafter"/>
</dbReference>
<dbReference type="OrthoDB" id="3564941at2759"/>
<dbReference type="Gene3D" id="3.40.50.720">
    <property type="entry name" value="NAD(P)-binding Rossmann-like Domain"/>
    <property type="match status" value="1"/>
</dbReference>
<feature type="domain" description="Ketoreductase" evidence="1">
    <location>
        <begin position="117"/>
        <end position="277"/>
    </location>
</feature>
<dbReference type="InterPro" id="IPR057326">
    <property type="entry name" value="KR_dom"/>
</dbReference>
<proteinExistence type="predicted"/>
<sequence>MVEIGKRDLIGFGKLDMNNFLANRSYCCVDADAFRQTPALVHKYYMQIIDHFQSGRISPIRPVKAFDAVSSYDAFRHMQPGQHIGRICLSIHQPGKQAEYDAVVLDRPESLDLSGSACYLLVGGLGGLGRAISTWMIIMEPEFDISVSKCGSGPNDAQFIHELESMKAFGEAKQPIKGILQMSMVLNDEGFSKMTPEQWNTATRPKVHGTWNLNNASISAELDLDFFVLFSSLSGIIGQPGQANYASANTFLDSFIQYRVNLGLPASTIDIGAVGDVGFISQDRELLQKMTSTGFMALKEQEVLDGLLVAMTRKPTKNKECRSRSSQFVDYNNFVLGLGSTVPLDSPTNRSVSRRDRRMAIYHNNGGATADSMTSNACLKTYIAGAKADVSLFSKQMEPRHSLPVRLARGYSRFS</sequence>
<dbReference type="PANTHER" id="PTHR43775:SF28">
    <property type="entry name" value="SYNTHASE, PUTATIVE-RELATED"/>
    <property type="match status" value="1"/>
</dbReference>
<keyword evidence="3" id="KW-1185">Reference proteome</keyword>
<gene>
    <name evidence="2" type="ORF">BJ875DRAFT_440517</name>
</gene>
<dbReference type="Pfam" id="PF08659">
    <property type="entry name" value="KR"/>
    <property type="match status" value="1"/>
</dbReference>
<dbReference type="GO" id="GO:0004312">
    <property type="term" value="F:fatty acid synthase activity"/>
    <property type="evidence" value="ECO:0007669"/>
    <property type="project" value="TreeGrafter"/>
</dbReference>
<dbReference type="Proteomes" id="UP000824998">
    <property type="component" value="Unassembled WGS sequence"/>
</dbReference>
<dbReference type="EMBL" id="MU251437">
    <property type="protein sequence ID" value="KAG9235260.1"/>
    <property type="molecule type" value="Genomic_DNA"/>
</dbReference>
<dbReference type="Gene3D" id="3.90.180.10">
    <property type="entry name" value="Medium-chain alcohol dehydrogenases, catalytic domain"/>
    <property type="match status" value="1"/>
</dbReference>
<name>A0A9P8C6F7_9HELO</name>
<dbReference type="AlphaFoldDB" id="A0A9P8C6F7"/>
<reference evidence="2" key="1">
    <citation type="journal article" date="2021" name="IMA Fungus">
        <title>Genomic characterization of three marine fungi, including Emericellopsis atlantica sp. nov. with signatures of a generalist lifestyle and marine biomass degradation.</title>
        <authorList>
            <person name="Hagestad O.C."/>
            <person name="Hou L."/>
            <person name="Andersen J.H."/>
            <person name="Hansen E.H."/>
            <person name="Altermark B."/>
            <person name="Li C."/>
            <person name="Kuhnert E."/>
            <person name="Cox R.J."/>
            <person name="Crous P.W."/>
            <person name="Spatafora J.W."/>
            <person name="Lail K."/>
            <person name="Amirebrahimi M."/>
            <person name="Lipzen A."/>
            <person name="Pangilinan J."/>
            <person name="Andreopoulos W."/>
            <person name="Hayes R.D."/>
            <person name="Ng V."/>
            <person name="Grigoriev I.V."/>
            <person name="Jackson S.A."/>
            <person name="Sutton T.D.S."/>
            <person name="Dobson A.D.W."/>
            <person name="Rama T."/>
        </authorList>
    </citation>
    <scope>NUCLEOTIDE SEQUENCE</scope>
    <source>
        <strain evidence="2">TRa018bII</strain>
    </source>
</reference>
<organism evidence="2 3">
    <name type="scientific">Amylocarpus encephaloides</name>
    <dbReference type="NCBI Taxonomy" id="45428"/>
    <lineage>
        <taxon>Eukaryota</taxon>
        <taxon>Fungi</taxon>
        <taxon>Dikarya</taxon>
        <taxon>Ascomycota</taxon>
        <taxon>Pezizomycotina</taxon>
        <taxon>Leotiomycetes</taxon>
        <taxon>Helotiales</taxon>
        <taxon>Helotiales incertae sedis</taxon>
        <taxon>Amylocarpus</taxon>
    </lineage>
</organism>
<evidence type="ECO:0000313" key="3">
    <source>
        <dbReference type="Proteomes" id="UP000824998"/>
    </source>
</evidence>
<dbReference type="InterPro" id="IPR036291">
    <property type="entry name" value="NAD(P)-bd_dom_sf"/>
</dbReference>
<dbReference type="PANTHER" id="PTHR43775">
    <property type="entry name" value="FATTY ACID SYNTHASE"/>
    <property type="match status" value="1"/>
</dbReference>
<dbReference type="InterPro" id="IPR013968">
    <property type="entry name" value="PKS_KR"/>
</dbReference>
<protein>
    <submittedName>
        <fullName evidence="2">KR domain-containing protein</fullName>
    </submittedName>
</protein>
<comment type="caution">
    <text evidence="2">The sequence shown here is derived from an EMBL/GenBank/DDBJ whole genome shotgun (WGS) entry which is preliminary data.</text>
</comment>
<accession>A0A9P8C6F7</accession>
<dbReference type="GO" id="GO:0006633">
    <property type="term" value="P:fatty acid biosynthetic process"/>
    <property type="evidence" value="ECO:0007669"/>
    <property type="project" value="TreeGrafter"/>
</dbReference>
<evidence type="ECO:0000259" key="1">
    <source>
        <dbReference type="SMART" id="SM00822"/>
    </source>
</evidence>
<dbReference type="SUPFAM" id="SSF51735">
    <property type="entry name" value="NAD(P)-binding Rossmann-fold domains"/>
    <property type="match status" value="1"/>
</dbReference>
<dbReference type="SMART" id="SM00822">
    <property type="entry name" value="PKS_KR"/>
    <property type="match status" value="1"/>
</dbReference>
<dbReference type="InterPro" id="IPR050091">
    <property type="entry name" value="PKS_NRPS_Biosynth_Enz"/>
</dbReference>
<evidence type="ECO:0000313" key="2">
    <source>
        <dbReference type="EMBL" id="KAG9235260.1"/>
    </source>
</evidence>